<gene>
    <name evidence="1" type="ORF">K2173_010539</name>
</gene>
<keyword evidence="2" id="KW-1185">Reference proteome</keyword>
<evidence type="ECO:0000313" key="2">
    <source>
        <dbReference type="Proteomes" id="UP001159364"/>
    </source>
</evidence>
<reference evidence="1 2" key="1">
    <citation type="submission" date="2021-09" db="EMBL/GenBank/DDBJ databases">
        <title>Genomic insights and catalytic innovation underlie evolution of tropane alkaloids biosynthesis.</title>
        <authorList>
            <person name="Wang Y.-J."/>
            <person name="Tian T."/>
            <person name="Huang J.-P."/>
            <person name="Huang S.-X."/>
        </authorList>
    </citation>
    <scope>NUCLEOTIDE SEQUENCE [LARGE SCALE GENOMIC DNA]</scope>
    <source>
        <strain evidence="1">KIB-2018</strain>
        <tissue evidence="1">Leaf</tissue>
    </source>
</reference>
<protein>
    <submittedName>
        <fullName evidence="1">Uncharacterized protein</fullName>
    </submittedName>
</protein>
<name>A0AAV8TE65_9ROSI</name>
<accession>A0AAV8TE65</accession>
<dbReference type="AlphaFoldDB" id="A0AAV8TE65"/>
<proteinExistence type="predicted"/>
<comment type="caution">
    <text evidence="1">The sequence shown here is derived from an EMBL/GenBank/DDBJ whole genome shotgun (WGS) entry which is preliminary data.</text>
</comment>
<dbReference type="Proteomes" id="UP001159364">
    <property type="component" value="Linkage Group LG05"/>
</dbReference>
<evidence type="ECO:0000313" key="1">
    <source>
        <dbReference type="EMBL" id="KAJ8765062.1"/>
    </source>
</evidence>
<sequence length="75" mass="8305">MPFTDPLALRWAKNLKWVLSGCRLVSAPFKSHCKSFHFQSSDLLSTFRMSINLLLMVLEMSVCGITSGGDLLGAE</sequence>
<dbReference type="EMBL" id="JAIWQS010000005">
    <property type="protein sequence ID" value="KAJ8765062.1"/>
    <property type="molecule type" value="Genomic_DNA"/>
</dbReference>
<organism evidence="1 2">
    <name type="scientific">Erythroxylum novogranatense</name>
    <dbReference type="NCBI Taxonomy" id="1862640"/>
    <lineage>
        <taxon>Eukaryota</taxon>
        <taxon>Viridiplantae</taxon>
        <taxon>Streptophyta</taxon>
        <taxon>Embryophyta</taxon>
        <taxon>Tracheophyta</taxon>
        <taxon>Spermatophyta</taxon>
        <taxon>Magnoliopsida</taxon>
        <taxon>eudicotyledons</taxon>
        <taxon>Gunneridae</taxon>
        <taxon>Pentapetalae</taxon>
        <taxon>rosids</taxon>
        <taxon>fabids</taxon>
        <taxon>Malpighiales</taxon>
        <taxon>Erythroxylaceae</taxon>
        <taxon>Erythroxylum</taxon>
    </lineage>
</organism>